<dbReference type="GO" id="GO:0016787">
    <property type="term" value="F:hydrolase activity"/>
    <property type="evidence" value="ECO:0007669"/>
    <property type="project" value="UniProtKB-KW"/>
</dbReference>
<organism evidence="5 6">
    <name type="scientific">Nocardioides jejuensis</name>
    <dbReference type="NCBI Taxonomy" id="2502782"/>
    <lineage>
        <taxon>Bacteria</taxon>
        <taxon>Bacillati</taxon>
        <taxon>Actinomycetota</taxon>
        <taxon>Actinomycetes</taxon>
        <taxon>Propionibacteriales</taxon>
        <taxon>Nocardioidaceae</taxon>
        <taxon>Nocardioides</taxon>
    </lineage>
</organism>
<keyword evidence="3" id="KW-0732">Signal</keyword>
<dbReference type="CDD" id="cd13925">
    <property type="entry name" value="RPF"/>
    <property type="match status" value="1"/>
</dbReference>
<evidence type="ECO:0000256" key="2">
    <source>
        <dbReference type="ARBA" id="ARBA00022801"/>
    </source>
</evidence>
<evidence type="ECO:0000313" key="5">
    <source>
        <dbReference type="EMBL" id="TCJ30412.1"/>
    </source>
</evidence>
<accession>A0A4V2NZU9</accession>
<dbReference type="RefSeq" id="WP_131581912.1">
    <property type="nucleotide sequence ID" value="NZ_SJZJ01000004.1"/>
</dbReference>
<protein>
    <recommendedName>
        <fullName evidence="4">Resuscitation-promoting factor core lysozyme-like domain-containing protein</fullName>
    </recommendedName>
</protein>
<feature type="signal peptide" evidence="3">
    <location>
        <begin position="1"/>
        <end position="24"/>
    </location>
</feature>
<evidence type="ECO:0000259" key="4">
    <source>
        <dbReference type="Pfam" id="PF06737"/>
    </source>
</evidence>
<evidence type="ECO:0000313" key="6">
    <source>
        <dbReference type="Proteomes" id="UP000295453"/>
    </source>
</evidence>
<dbReference type="Gene3D" id="1.10.530.10">
    <property type="match status" value="1"/>
</dbReference>
<dbReference type="AlphaFoldDB" id="A0A4V2NZU9"/>
<dbReference type="SUPFAM" id="SSF53955">
    <property type="entry name" value="Lysozyme-like"/>
    <property type="match status" value="1"/>
</dbReference>
<dbReference type="InterPro" id="IPR023346">
    <property type="entry name" value="Lysozyme-like_dom_sf"/>
</dbReference>
<sequence length="114" mass="12369">MRMRMLVAALVITAAPVAAGVATAAPSDAATLSQWDRLAQCESGQRWHINTGNGYYGGLQISRSTWKAYGGPRLTGNYWPNKATRLEQVKVAERIKNGQGWGAWGACSYRAGLR</sequence>
<dbReference type="Proteomes" id="UP000295453">
    <property type="component" value="Unassembled WGS sequence"/>
</dbReference>
<dbReference type="OrthoDB" id="1404170at2"/>
<keyword evidence="6" id="KW-1185">Reference proteome</keyword>
<proteinExistence type="inferred from homology"/>
<gene>
    <name evidence="5" type="ORF">EPD65_04215</name>
</gene>
<dbReference type="InterPro" id="IPR010618">
    <property type="entry name" value="RPF"/>
</dbReference>
<dbReference type="EMBL" id="SJZJ01000004">
    <property type="protein sequence ID" value="TCJ30412.1"/>
    <property type="molecule type" value="Genomic_DNA"/>
</dbReference>
<comment type="similarity">
    <text evidence="1">Belongs to the transglycosylase family. Rpf subfamily.</text>
</comment>
<reference evidence="5 6" key="1">
    <citation type="submission" date="2019-03" db="EMBL/GenBank/DDBJ databases">
        <authorList>
            <person name="Kim M.K.M."/>
        </authorList>
    </citation>
    <scope>NUCLEOTIDE SEQUENCE [LARGE SCALE GENOMIC DNA]</scope>
    <source>
        <strain evidence="5 6">18JY15-6</strain>
    </source>
</reference>
<dbReference type="Pfam" id="PF06737">
    <property type="entry name" value="Transglycosylas"/>
    <property type="match status" value="1"/>
</dbReference>
<evidence type="ECO:0000256" key="3">
    <source>
        <dbReference type="SAM" id="SignalP"/>
    </source>
</evidence>
<evidence type="ECO:0000256" key="1">
    <source>
        <dbReference type="ARBA" id="ARBA00010830"/>
    </source>
</evidence>
<name>A0A4V2NZU9_9ACTN</name>
<keyword evidence="2" id="KW-0378">Hydrolase</keyword>
<comment type="caution">
    <text evidence="5">The sequence shown here is derived from an EMBL/GenBank/DDBJ whole genome shotgun (WGS) entry which is preliminary data.</text>
</comment>
<feature type="domain" description="Resuscitation-promoting factor core lysozyme-like" evidence="4">
    <location>
        <begin position="30"/>
        <end position="107"/>
    </location>
</feature>
<feature type="chain" id="PRO_5020187232" description="Resuscitation-promoting factor core lysozyme-like domain-containing protein" evidence="3">
    <location>
        <begin position="25"/>
        <end position="114"/>
    </location>
</feature>